<feature type="transmembrane region" description="Helical" evidence="14">
    <location>
        <begin position="283"/>
        <end position="304"/>
    </location>
</feature>
<evidence type="ECO:0000256" key="5">
    <source>
        <dbReference type="ARBA" id="ARBA00018512"/>
    </source>
</evidence>
<evidence type="ECO:0000256" key="12">
    <source>
        <dbReference type="ARBA" id="ARBA00044727"/>
    </source>
</evidence>
<proteinExistence type="inferred from homology"/>
<gene>
    <name evidence="16" type="ORF">BCR42DRAFT_369490</name>
</gene>
<evidence type="ECO:0000256" key="6">
    <source>
        <dbReference type="ARBA" id="ARBA00022676"/>
    </source>
</evidence>
<keyword evidence="11 14" id="KW-0472">Membrane</keyword>
<feature type="transmembrane region" description="Helical" evidence="14">
    <location>
        <begin position="316"/>
        <end position="335"/>
    </location>
</feature>
<comment type="caution">
    <text evidence="14">Lacks conserved residue(s) required for the propagation of feature annotation.</text>
</comment>
<protein>
    <recommendedName>
        <fullName evidence="5 14">Dol-P-Glc:Glc(2)Man(9)GlcNAc(2)-PP-Dol alpha-1,2-glucosyltransferase</fullName>
        <ecNumber evidence="4 14">2.4.1.256</ecNumber>
    </recommendedName>
</protein>
<dbReference type="PANTHER" id="PTHR12989:SF10">
    <property type="entry name" value="DOL-P-GLC:GLC(2)MAN(9)GLCNAC(2)-PP-DOL ALPHA-1,2-GLUCOSYLTRANSFERASE-RELATED"/>
    <property type="match status" value="1"/>
</dbReference>
<dbReference type="STRING" id="90262.A0A1X2IUB6"/>
<organism evidence="16 17">
    <name type="scientific">Absidia repens</name>
    <dbReference type="NCBI Taxonomy" id="90262"/>
    <lineage>
        <taxon>Eukaryota</taxon>
        <taxon>Fungi</taxon>
        <taxon>Fungi incertae sedis</taxon>
        <taxon>Mucoromycota</taxon>
        <taxon>Mucoromycotina</taxon>
        <taxon>Mucoromycetes</taxon>
        <taxon>Mucorales</taxon>
        <taxon>Cunninghamellaceae</taxon>
        <taxon>Absidia</taxon>
    </lineage>
</organism>
<keyword evidence="7 16" id="KW-0808">Transferase</keyword>
<comment type="function">
    <text evidence="12">Dol-P-Glc:Glc(2)Man(9)GlcNAc(2)-PP-Dol alpha-1,2-glucosyltransferase that operates in the biosynthetic pathway of dolichol-linked oligosaccharides, the glycan precursors employed in protein asparagine (N)-glycosylation. The assembly of dolichol-linked oligosaccharides begins on the cytosolic side of the endoplasmic reticulum membrane and finishes in its lumen. The sequential addition of sugars to dolichol pyrophosphate produces dolichol-linked oligosaccharides containing fourteen sugars, including two GlcNAcs, nine mannoses and three glucoses. Once assembled, the oligosaccharide is transferred from the lipid to nascent proteins by oligosaccharyltransferases. In the lumen of the endoplasmic reticulum, adds the third and last glucose residue from dolichyl phosphate glucose (Dol-P-Glc) onto the lipid-linked oligosaccharide intermediate Glc(2)Man(9)GlcNAc(2)-PP-Dol to produce Glc(3)Man(9)GlcNAc(2)-PP-Dol.</text>
</comment>
<evidence type="ECO:0000256" key="2">
    <source>
        <dbReference type="ARBA" id="ARBA00004922"/>
    </source>
</evidence>
<dbReference type="Proteomes" id="UP000193560">
    <property type="component" value="Unassembled WGS sequence"/>
</dbReference>
<dbReference type="AlphaFoldDB" id="A0A1X2IUB6"/>
<dbReference type="EC" id="2.4.1.256" evidence="4 14"/>
<comment type="similarity">
    <text evidence="3 14">Belongs to the ALG10 glucosyltransferase family.</text>
</comment>
<dbReference type="GO" id="GO:0006488">
    <property type="term" value="P:dolichol-linked oligosaccharide biosynthetic process"/>
    <property type="evidence" value="ECO:0007669"/>
    <property type="project" value="UniProtKB-UniRule"/>
</dbReference>
<keyword evidence="9" id="KW-0256">Endoplasmic reticulum</keyword>
<dbReference type="PANTHER" id="PTHR12989">
    <property type="entry name" value="ALPHA-1,2-GLUCOSYLTRANSFERASE ALG10"/>
    <property type="match status" value="1"/>
</dbReference>
<dbReference type="GO" id="GO:0106073">
    <property type="term" value="F:dolichyl pyrophosphate Glc2Man9GlcNAc2 alpha-1,2-glucosyltransferase activity"/>
    <property type="evidence" value="ECO:0007669"/>
    <property type="project" value="UniProtKB-UniRule"/>
</dbReference>
<feature type="transmembrane region" description="Helical" evidence="14">
    <location>
        <begin position="409"/>
        <end position="425"/>
    </location>
</feature>
<feature type="transmembrane region" description="Helical" evidence="14">
    <location>
        <begin position="379"/>
        <end position="402"/>
    </location>
</feature>
<feature type="signal peptide" evidence="15">
    <location>
        <begin position="1"/>
        <end position="23"/>
    </location>
</feature>
<comment type="pathway">
    <text evidence="2">Protein modification; protein glycosylation.</text>
</comment>
<feature type="transmembrane region" description="Helical" evidence="14">
    <location>
        <begin position="431"/>
        <end position="450"/>
    </location>
</feature>
<keyword evidence="15" id="KW-0732">Signal</keyword>
<accession>A0A1X2IUB6</accession>
<evidence type="ECO:0000256" key="4">
    <source>
        <dbReference type="ARBA" id="ARBA00011967"/>
    </source>
</evidence>
<dbReference type="Pfam" id="PF04922">
    <property type="entry name" value="DIE2_ALG10"/>
    <property type="match status" value="1"/>
</dbReference>
<reference evidence="16 17" key="1">
    <citation type="submission" date="2016-07" db="EMBL/GenBank/DDBJ databases">
        <title>Pervasive Adenine N6-methylation of Active Genes in Fungi.</title>
        <authorList>
            <consortium name="DOE Joint Genome Institute"/>
            <person name="Mondo S.J."/>
            <person name="Dannebaum R.O."/>
            <person name="Kuo R.C."/>
            <person name="Labutti K."/>
            <person name="Haridas S."/>
            <person name="Kuo A."/>
            <person name="Salamov A."/>
            <person name="Ahrendt S.R."/>
            <person name="Lipzen A."/>
            <person name="Sullivan W."/>
            <person name="Andreopoulos W.B."/>
            <person name="Clum A."/>
            <person name="Lindquist E."/>
            <person name="Daum C."/>
            <person name="Ramamoorthy G.K."/>
            <person name="Gryganskyi A."/>
            <person name="Culley D."/>
            <person name="Magnuson J.K."/>
            <person name="James T.Y."/>
            <person name="O'Malley M.A."/>
            <person name="Stajich J.E."/>
            <person name="Spatafora J.W."/>
            <person name="Visel A."/>
            <person name="Grigoriev I.V."/>
        </authorList>
    </citation>
    <scope>NUCLEOTIDE SEQUENCE [LARGE SCALE GENOMIC DNA]</scope>
    <source>
        <strain evidence="16 17">NRRL 1336</strain>
    </source>
</reference>
<comment type="catalytic activity">
    <reaction evidence="13">
        <text>an alpha-D-Glc-(1-&gt;3)-alpha-D-Glc-(1-&gt;3)-alpha-D-Man-(1-&gt;2)-alpha-D-Man-(1-&gt;2)-alpha-D-Man-(1-&gt;3)-[alpha-D-Man-(1-&gt;2)-alpha-D-Man-(1-&gt;3)-[alpha-D-Man-(1-&gt;2)-alpha-D-Man-(1-&gt;6)]-alpha-D-Man-(1-&gt;6)]-beta-D-Man-(1-&gt;4)-beta-D-GlcNAc-(1-&gt;4)-alpha-D-GlcNAc-diphospho-di-trans,poly-cis-dolichol + a di-trans,poly-cis-dolichyl beta-D-glucosyl phosphate = a alpha-D-Glc-(1-&gt;2)-alpha-D-Glc-(1-&gt;3)-alpha-D-Glc-(1-&gt;3)-alpha-D-Man-(1-&gt;2)-alpha-D-Man-(1-&gt;2)-alpha-D-Man-(1-&gt;3)-[alpha-D-Man-(1-&gt;2)-alpha-D-Man-(1-&gt;3)-[alpha-D-Man-(1-&gt;2)-alpha-D-Man-(1-&gt;6)]-alpha-D-Man-(1-&gt;6)]-beta-D-Man-(1-&gt;4)-beta-D-GlcNAc-(1-&gt;4)-alpha-D-GlcNAc-diphospho-di-trans,poly-cis-dolichol + a di-trans,poly-cis-dolichyl phosphate + H(+)</text>
        <dbReference type="Rhea" id="RHEA:29543"/>
        <dbReference type="Rhea" id="RHEA-COMP:19498"/>
        <dbReference type="Rhea" id="RHEA-COMP:19502"/>
        <dbReference type="Rhea" id="RHEA-COMP:19512"/>
        <dbReference type="Rhea" id="RHEA-COMP:19522"/>
        <dbReference type="ChEBI" id="CHEBI:15378"/>
        <dbReference type="ChEBI" id="CHEBI:57525"/>
        <dbReference type="ChEBI" id="CHEBI:57683"/>
        <dbReference type="ChEBI" id="CHEBI:132522"/>
        <dbReference type="ChEBI" id="CHEBI:132523"/>
        <dbReference type="EC" id="2.4.1.256"/>
    </reaction>
    <physiologicalReaction direction="left-to-right" evidence="13">
        <dbReference type="Rhea" id="RHEA:29544"/>
    </physiologicalReaction>
</comment>
<evidence type="ECO:0000256" key="1">
    <source>
        <dbReference type="ARBA" id="ARBA00004477"/>
    </source>
</evidence>
<feature type="chain" id="PRO_5012462535" description="Dol-P-Glc:Glc(2)Man(9)GlcNAc(2)-PP-Dol alpha-1,2-glucosyltransferase" evidence="15">
    <location>
        <begin position="24"/>
        <end position="468"/>
    </location>
</feature>
<dbReference type="GO" id="GO:0005789">
    <property type="term" value="C:endoplasmic reticulum membrane"/>
    <property type="evidence" value="ECO:0007669"/>
    <property type="project" value="UniProtKB-SubCell"/>
</dbReference>
<evidence type="ECO:0000256" key="11">
    <source>
        <dbReference type="ARBA" id="ARBA00023136"/>
    </source>
</evidence>
<evidence type="ECO:0000256" key="7">
    <source>
        <dbReference type="ARBA" id="ARBA00022679"/>
    </source>
</evidence>
<keyword evidence="17" id="KW-1185">Reference proteome</keyword>
<evidence type="ECO:0000256" key="15">
    <source>
        <dbReference type="SAM" id="SignalP"/>
    </source>
</evidence>
<keyword evidence="10 14" id="KW-1133">Transmembrane helix</keyword>
<evidence type="ECO:0000256" key="14">
    <source>
        <dbReference type="PIRNR" id="PIRNR028810"/>
    </source>
</evidence>
<feature type="transmembrane region" description="Helical" evidence="14">
    <location>
        <begin position="157"/>
        <end position="183"/>
    </location>
</feature>
<keyword evidence="8 14" id="KW-0812">Transmembrane</keyword>
<keyword evidence="6 14" id="KW-0328">Glycosyltransferase</keyword>
<dbReference type="InterPro" id="IPR016900">
    <property type="entry name" value="Alg10"/>
</dbReference>
<evidence type="ECO:0000256" key="13">
    <source>
        <dbReference type="ARBA" id="ARBA00048064"/>
    </source>
</evidence>
<comment type="subcellular location">
    <subcellularLocation>
        <location evidence="1">Endoplasmic reticulum membrane</location>
        <topology evidence="1">Multi-pass membrane protein</topology>
    </subcellularLocation>
</comment>
<dbReference type="PIRSF" id="PIRSF028810">
    <property type="entry name" value="Alpha1_2_glucosyltferase_Alg10"/>
    <property type="match status" value="1"/>
</dbReference>
<dbReference type="EMBL" id="MCGE01000005">
    <property type="protein sequence ID" value="ORZ21553.1"/>
    <property type="molecule type" value="Genomic_DNA"/>
</dbReference>
<feature type="transmembrane region" description="Helical" evidence="14">
    <location>
        <begin position="89"/>
        <end position="107"/>
    </location>
</feature>
<evidence type="ECO:0000256" key="10">
    <source>
        <dbReference type="ARBA" id="ARBA00022989"/>
    </source>
</evidence>
<comment type="caution">
    <text evidence="16">The sequence shown here is derived from an EMBL/GenBank/DDBJ whole genome shotgun (WGS) entry which is preliminary data.</text>
</comment>
<feature type="transmembrane region" description="Helical" evidence="14">
    <location>
        <begin position="239"/>
        <end position="263"/>
    </location>
</feature>
<name>A0A1X2IUB6_9FUNG</name>
<evidence type="ECO:0000313" key="16">
    <source>
        <dbReference type="EMBL" id="ORZ21553.1"/>
    </source>
</evidence>
<evidence type="ECO:0000313" key="17">
    <source>
        <dbReference type="Proteomes" id="UP000193560"/>
    </source>
</evidence>
<sequence length="468" mass="54260">MLKPLLIVHTVTLAFIASNVNKAIPNSYMDEIFHIPQAQQYCQGNYGVWDPKLTTPPGLYVISLGLKAIGELFNIENICSVEGLRATNLLFAFLLYFVLMALSSQLHPDKSSRHHSYHAFLLTWFPVSFFYFFLYYTDTGSTLFVLLAYLGVKTERYLVAGLMGALAVTFRQTNIVWVLYFMVLSIVQLIQRRNTINNNASMPSSSSSTLYNPACDKVESVWDILLSVLSLLRFTLGNLIYIVPRILTFIVTLVGFCAFLVWNDGIVLGDKSNHMPGLHIPQLFYYTLFLSFFSAPLCMTWNGMKLFVSGWNVKSLLLGIASIGLMVYAVHYHTYEHPFILSDNRHYSFYVWKKIYRRHWLVRYTLTPLYLISMKFNKFIIATHVSVLWMLGYVITLVLTLVPSPLLEFRYFILPFLMFCIHIPPPSPRNFYITLVFYSLINIIVLYLFIDHPFIWPQNPGEWQRFMW</sequence>
<dbReference type="OrthoDB" id="4769at2759"/>
<evidence type="ECO:0000256" key="8">
    <source>
        <dbReference type="ARBA" id="ARBA00022692"/>
    </source>
</evidence>
<evidence type="ECO:0000256" key="9">
    <source>
        <dbReference type="ARBA" id="ARBA00022824"/>
    </source>
</evidence>
<evidence type="ECO:0000256" key="3">
    <source>
        <dbReference type="ARBA" id="ARBA00010600"/>
    </source>
</evidence>